<dbReference type="Proteomes" id="UP001382904">
    <property type="component" value="Unassembled WGS sequence"/>
</dbReference>
<gene>
    <name evidence="3" type="ORF">WKI68_17330</name>
</gene>
<accession>A0ABU8U6B5</accession>
<protein>
    <submittedName>
        <fullName evidence="3">Uncharacterized protein</fullName>
    </submittedName>
</protein>
<keyword evidence="4" id="KW-1185">Reference proteome</keyword>
<reference evidence="3 4" key="1">
    <citation type="submission" date="2024-03" db="EMBL/GenBank/DDBJ databases">
        <title>Novel Streptomyces species of biotechnological and ecological value are a feature of Machair soil.</title>
        <authorList>
            <person name="Prole J.R."/>
            <person name="Goodfellow M."/>
            <person name="Allenby N."/>
            <person name="Ward A.C."/>
        </authorList>
    </citation>
    <scope>NUCLEOTIDE SEQUENCE [LARGE SCALE GENOMIC DNA]</scope>
    <source>
        <strain evidence="3 4">MS1.HAVA.3</strain>
    </source>
</reference>
<evidence type="ECO:0000256" key="1">
    <source>
        <dbReference type="SAM" id="MobiDB-lite"/>
    </source>
</evidence>
<proteinExistence type="predicted"/>
<keyword evidence="2" id="KW-0732">Signal</keyword>
<evidence type="ECO:0000256" key="2">
    <source>
        <dbReference type="SAM" id="SignalP"/>
    </source>
</evidence>
<name>A0ABU8U6B5_9ACTN</name>
<evidence type="ECO:0000313" key="4">
    <source>
        <dbReference type="Proteomes" id="UP001382904"/>
    </source>
</evidence>
<sequence length="89" mass="9151">MRRRIFGTAATTVVLGLLIPLAGCGGSGDGAGDSSTLRLVAAEYGNSPATSSKPFWDKMATDFTKEHPASSSTSSSCRGPTSTARSPVW</sequence>
<comment type="caution">
    <text evidence="3">The sequence shown here is derived from an EMBL/GenBank/DDBJ whole genome shotgun (WGS) entry which is preliminary data.</text>
</comment>
<feature type="compositionally biased region" description="Low complexity" evidence="1">
    <location>
        <begin position="70"/>
        <end position="83"/>
    </location>
</feature>
<feature type="chain" id="PRO_5046276712" evidence="2">
    <location>
        <begin position="23"/>
        <end position="89"/>
    </location>
</feature>
<feature type="region of interest" description="Disordered" evidence="1">
    <location>
        <begin position="65"/>
        <end position="89"/>
    </location>
</feature>
<feature type="signal peptide" evidence="2">
    <location>
        <begin position="1"/>
        <end position="22"/>
    </location>
</feature>
<evidence type="ECO:0000313" key="3">
    <source>
        <dbReference type="EMBL" id="MEJ8642683.1"/>
    </source>
</evidence>
<dbReference type="EMBL" id="JBBKAM010000002">
    <property type="protein sequence ID" value="MEJ8642683.1"/>
    <property type="molecule type" value="Genomic_DNA"/>
</dbReference>
<organism evidence="3 4">
    <name type="scientific">Streptomyces caledonius</name>
    <dbReference type="NCBI Taxonomy" id="3134107"/>
    <lineage>
        <taxon>Bacteria</taxon>
        <taxon>Bacillati</taxon>
        <taxon>Actinomycetota</taxon>
        <taxon>Actinomycetes</taxon>
        <taxon>Kitasatosporales</taxon>
        <taxon>Streptomycetaceae</taxon>
        <taxon>Streptomyces</taxon>
    </lineage>
</organism>